<reference evidence="2 3" key="2">
    <citation type="submission" date="2019-09" db="EMBL/GenBank/DDBJ databases">
        <authorList>
            <person name="Jin C."/>
        </authorList>
    </citation>
    <scope>NUCLEOTIDE SEQUENCE [LARGE SCALE GENOMIC DNA]</scope>
    <source>
        <strain evidence="2 3">BN140041</strain>
    </source>
</reference>
<evidence type="ECO:0000313" key="3">
    <source>
        <dbReference type="Proteomes" id="UP000324351"/>
    </source>
</evidence>
<comment type="caution">
    <text evidence="2">The sequence shown here is derived from an EMBL/GenBank/DDBJ whole genome shotgun (WGS) entry which is preliminary data.</text>
</comment>
<evidence type="ECO:0000256" key="1">
    <source>
        <dbReference type="SAM" id="MobiDB-lite"/>
    </source>
</evidence>
<keyword evidence="3" id="KW-1185">Reference proteome</keyword>
<name>A0A5B1M5Y1_9ACTN</name>
<proteinExistence type="predicted"/>
<dbReference type="RefSeq" id="WP_149749893.1">
    <property type="nucleotide sequence ID" value="NZ_VUJW01000003.1"/>
</dbReference>
<evidence type="ECO:0000313" key="2">
    <source>
        <dbReference type="EMBL" id="KAA1427529.1"/>
    </source>
</evidence>
<dbReference type="EMBL" id="VUJW01000003">
    <property type="protein sequence ID" value="KAA1427529.1"/>
    <property type="molecule type" value="Genomic_DNA"/>
</dbReference>
<sequence length="252" mass="28462">MKSRHLVTRRVADASEGDFEASAAWQDYLWEVYGRRPPTLLVLKVRDDAEDYTFQGGRQKNGKLVATATIPSAWLDGASAEENAEVYRRVKERFFHDMAAAAALPPPPPLPPRLPPREEKVAPGAGIAWLSERRGFRAPATAENEWFFADASWQDYLLRTQGDLFSIVYVVVDRDSTRRWHRRKANGEVLVSVDIPSQLFVGNADPELTLVEIARETFVWGMEKFGWPEPPPIPARPPGHEPPPRPINTDVR</sequence>
<reference evidence="2 3" key="1">
    <citation type="submission" date="2019-09" db="EMBL/GenBank/DDBJ databases">
        <title>Nocardioides panacisoli sp. nov., isolated from the soil of a ginseng field.</title>
        <authorList>
            <person name="Cho C."/>
        </authorList>
    </citation>
    <scope>NUCLEOTIDE SEQUENCE [LARGE SCALE GENOMIC DNA]</scope>
    <source>
        <strain evidence="2 3">BN140041</strain>
    </source>
</reference>
<protein>
    <submittedName>
        <fullName evidence="2">Uncharacterized protein</fullName>
    </submittedName>
</protein>
<gene>
    <name evidence="2" type="ORF">F0U47_08690</name>
</gene>
<organism evidence="2 3">
    <name type="scientific">Nocardioides antri</name>
    <dbReference type="NCBI Taxonomy" id="2607659"/>
    <lineage>
        <taxon>Bacteria</taxon>
        <taxon>Bacillati</taxon>
        <taxon>Actinomycetota</taxon>
        <taxon>Actinomycetes</taxon>
        <taxon>Propionibacteriales</taxon>
        <taxon>Nocardioidaceae</taxon>
        <taxon>Nocardioides</taxon>
    </lineage>
</organism>
<accession>A0A5B1M5Y1</accession>
<feature type="region of interest" description="Disordered" evidence="1">
    <location>
        <begin position="229"/>
        <end position="252"/>
    </location>
</feature>
<dbReference type="AlphaFoldDB" id="A0A5B1M5Y1"/>
<dbReference type="Proteomes" id="UP000324351">
    <property type="component" value="Unassembled WGS sequence"/>
</dbReference>